<accession>A0ACC3MB67</accession>
<organism evidence="1 2">
    <name type="scientific">Vermiconidia calcicola</name>
    <dbReference type="NCBI Taxonomy" id="1690605"/>
    <lineage>
        <taxon>Eukaryota</taxon>
        <taxon>Fungi</taxon>
        <taxon>Dikarya</taxon>
        <taxon>Ascomycota</taxon>
        <taxon>Pezizomycotina</taxon>
        <taxon>Dothideomycetes</taxon>
        <taxon>Dothideomycetidae</taxon>
        <taxon>Mycosphaerellales</taxon>
        <taxon>Extremaceae</taxon>
        <taxon>Vermiconidia</taxon>
    </lineage>
</organism>
<name>A0ACC3MB67_9PEZI</name>
<protein>
    <submittedName>
        <fullName evidence="1">Uncharacterized protein</fullName>
    </submittedName>
</protein>
<dbReference type="EMBL" id="JAUTXU010000439">
    <property type="protein sequence ID" value="KAK3680612.1"/>
    <property type="molecule type" value="Genomic_DNA"/>
</dbReference>
<comment type="caution">
    <text evidence="1">The sequence shown here is derived from an EMBL/GenBank/DDBJ whole genome shotgun (WGS) entry which is preliminary data.</text>
</comment>
<dbReference type="Proteomes" id="UP001281147">
    <property type="component" value="Unassembled WGS sequence"/>
</dbReference>
<keyword evidence="2" id="KW-1185">Reference proteome</keyword>
<evidence type="ECO:0000313" key="2">
    <source>
        <dbReference type="Proteomes" id="UP001281147"/>
    </source>
</evidence>
<sequence length="245" mass="28219">MEKTEKASRPAAGDLQVIGAGLPRTGTTSLYTALEMLGYDKCHHFKNIMAFPYTEARQWQQFLHTEDAATRRKIIKQIYQDHGCRSAVDYPTSAFIADLVEIYPNAKVRWTNYWTCFLVPLWQMALYPTMKGFLSWDEKRLGATLFGEDDDIAIYERHNEFVKRVVPKDRLLEFEAGMGFGPLCEFLGVAVPRDEDGLEIPYPHVNDTNQLNRGLNFLVYFGLVHWAALLGAVWWVNKSYGVLRW</sequence>
<reference evidence="1" key="1">
    <citation type="submission" date="2023-07" db="EMBL/GenBank/DDBJ databases">
        <title>Black Yeasts Isolated from many extreme environments.</title>
        <authorList>
            <person name="Coleine C."/>
            <person name="Stajich J.E."/>
            <person name="Selbmann L."/>
        </authorList>
    </citation>
    <scope>NUCLEOTIDE SEQUENCE</scope>
    <source>
        <strain evidence="1">CCFEE 5714</strain>
    </source>
</reference>
<proteinExistence type="predicted"/>
<evidence type="ECO:0000313" key="1">
    <source>
        <dbReference type="EMBL" id="KAK3680612.1"/>
    </source>
</evidence>
<gene>
    <name evidence="1" type="ORF">LTR37_021138</name>
</gene>